<gene>
    <name evidence="1" type="ORF">RRG08_046895</name>
</gene>
<accession>A0AAE0ZIB5</accession>
<keyword evidence="2" id="KW-1185">Reference proteome</keyword>
<reference evidence="1" key="1">
    <citation type="journal article" date="2023" name="G3 (Bethesda)">
        <title>A reference genome for the long-term kleptoplast-retaining sea slug Elysia crispata morphotype clarki.</title>
        <authorList>
            <person name="Eastman K.E."/>
            <person name="Pendleton A.L."/>
            <person name="Shaikh M.A."/>
            <person name="Suttiyut T."/>
            <person name="Ogas R."/>
            <person name="Tomko P."/>
            <person name="Gavelis G."/>
            <person name="Widhalm J.R."/>
            <person name="Wisecaver J.H."/>
        </authorList>
    </citation>
    <scope>NUCLEOTIDE SEQUENCE</scope>
    <source>
        <strain evidence="1">ECLA1</strain>
    </source>
</reference>
<protein>
    <submittedName>
        <fullName evidence="1">Uncharacterized protein</fullName>
    </submittedName>
</protein>
<comment type="caution">
    <text evidence="1">The sequence shown here is derived from an EMBL/GenBank/DDBJ whole genome shotgun (WGS) entry which is preliminary data.</text>
</comment>
<name>A0AAE0ZIB5_9GAST</name>
<sequence>MNRGLGRNGFHQAVSWLWPVIDMLSERTSVDLYSDGELILSQIGLPQSRLSCDGCRYIWTTGIHREQSHNGCVAVNITEGGI</sequence>
<dbReference type="AlphaFoldDB" id="A0AAE0ZIB5"/>
<proteinExistence type="predicted"/>
<evidence type="ECO:0000313" key="1">
    <source>
        <dbReference type="EMBL" id="KAK3769790.1"/>
    </source>
</evidence>
<evidence type="ECO:0000313" key="2">
    <source>
        <dbReference type="Proteomes" id="UP001283361"/>
    </source>
</evidence>
<dbReference type="EMBL" id="JAWDGP010003890">
    <property type="protein sequence ID" value="KAK3769790.1"/>
    <property type="molecule type" value="Genomic_DNA"/>
</dbReference>
<dbReference type="Proteomes" id="UP001283361">
    <property type="component" value="Unassembled WGS sequence"/>
</dbReference>
<organism evidence="1 2">
    <name type="scientific">Elysia crispata</name>
    <name type="common">lettuce slug</name>
    <dbReference type="NCBI Taxonomy" id="231223"/>
    <lineage>
        <taxon>Eukaryota</taxon>
        <taxon>Metazoa</taxon>
        <taxon>Spiralia</taxon>
        <taxon>Lophotrochozoa</taxon>
        <taxon>Mollusca</taxon>
        <taxon>Gastropoda</taxon>
        <taxon>Heterobranchia</taxon>
        <taxon>Euthyneura</taxon>
        <taxon>Panpulmonata</taxon>
        <taxon>Sacoglossa</taxon>
        <taxon>Placobranchoidea</taxon>
        <taxon>Plakobranchidae</taxon>
        <taxon>Elysia</taxon>
    </lineage>
</organism>